<reference evidence="8" key="1">
    <citation type="journal article" date="2019" name="Int. J. Syst. Evol. Microbiol.">
        <title>The Global Catalogue of Microorganisms (GCM) 10K type strain sequencing project: providing services to taxonomists for standard genome sequencing and annotation.</title>
        <authorList>
            <consortium name="The Broad Institute Genomics Platform"/>
            <consortium name="The Broad Institute Genome Sequencing Center for Infectious Disease"/>
            <person name="Wu L."/>
            <person name="Ma J."/>
        </authorList>
    </citation>
    <scope>NUCLEOTIDE SEQUENCE [LARGE SCALE GENOMIC DNA]</scope>
    <source>
        <strain evidence="8">KCTC 52298</strain>
    </source>
</reference>
<feature type="domain" description="Thioredoxin" evidence="6">
    <location>
        <begin position="240"/>
        <end position="379"/>
    </location>
</feature>
<dbReference type="PROSITE" id="PS00194">
    <property type="entry name" value="THIOREDOXIN_1"/>
    <property type="match status" value="1"/>
</dbReference>
<evidence type="ECO:0000259" key="6">
    <source>
        <dbReference type="PROSITE" id="PS51352"/>
    </source>
</evidence>
<organism evidence="7 8">
    <name type="scientific">Sphingobacterium tabacisoli</name>
    <dbReference type="NCBI Taxonomy" id="2044855"/>
    <lineage>
        <taxon>Bacteria</taxon>
        <taxon>Pseudomonadati</taxon>
        <taxon>Bacteroidota</taxon>
        <taxon>Sphingobacteriia</taxon>
        <taxon>Sphingobacteriales</taxon>
        <taxon>Sphingobacteriaceae</taxon>
        <taxon>Sphingobacterium</taxon>
    </lineage>
</organism>
<dbReference type="PANTHER" id="PTHR42852">
    <property type="entry name" value="THIOL:DISULFIDE INTERCHANGE PROTEIN DSBE"/>
    <property type="match status" value="1"/>
</dbReference>
<dbReference type="CDD" id="cd02966">
    <property type="entry name" value="TlpA_like_family"/>
    <property type="match status" value="1"/>
</dbReference>
<evidence type="ECO:0000256" key="2">
    <source>
        <dbReference type="ARBA" id="ARBA00022748"/>
    </source>
</evidence>
<dbReference type="InterPro" id="IPR036249">
    <property type="entry name" value="Thioredoxin-like_sf"/>
</dbReference>
<protein>
    <submittedName>
        <fullName evidence="7">Redoxin domain-containing protein</fullName>
    </submittedName>
</protein>
<gene>
    <name evidence="7" type="ORF">ACFSQW_18950</name>
</gene>
<dbReference type="InterPro" id="IPR000866">
    <property type="entry name" value="AhpC/TSA"/>
</dbReference>
<dbReference type="InterPro" id="IPR050553">
    <property type="entry name" value="Thioredoxin_ResA/DsbE_sf"/>
</dbReference>
<keyword evidence="5" id="KW-0732">Signal</keyword>
<keyword evidence="3" id="KW-1015">Disulfide bond</keyword>
<comment type="caution">
    <text evidence="7">The sequence shown here is derived from an EMBL/GenBank/DDBJ whole genome shotgun (WGS) entry which is preliminary data.</text>
</comment>
<evidence type="ECO:0000313" key="7">
    <source>
        <dbReference type="EMBL" id="MFD2556482.1"/>
    </source>
</evidence>
<sequence>MNHKIALILFSLSFLSTQAQESFTIKGKLNGNHEGKIVRLSYPNPAGLKDPIQDSTFVKNGSFFFTGKTEKDMTRAKIVMSVVGQEIDPSDYTRYYERDQQDFILQNTAFVVNGKNIRQAKIKGSEAQNDNNVLQAQLRPLDEEMRPLSQQMIQYGRENNETAREALFPKLRKIAEEKSKVTEAFLIKHPDSYVSLFILNDGGGTQNASLDERYEALSERVKSSDLGQEMAARLKATHAVEIGNQAVDFIMDDIKGNPIALSSLRGKYVFLDFWASWCGPCRSENPHLIKAYEKLKGDNFEIIAVSLDNKKDHWLKAIKDDNLPWIHVSDLKGTNNEAALKYGVTGIPQNFLISPDGTILGIGFRGENILEKLMEYIKE</sequence>
<dbReference type="EMBL" id="JBHULD010000018">
    <property type="protein sequence ID" value="MFD2556482.1"/>
    <property type="molecule type" value="Genomic_DNA"/>
</dbReference>
<dbReference type="RefSeq" id="WP_210352458.1">
    <property type="nucleotide sequence ID" value="NZ_JAEQMU010000001.1"/>
</dbReference>
<dbReference type="Proteomes" id="UP001597440">
    <property type="component" value="Unassembled WGS sequence"/>
</dbReference>
<evidence type="ECO:0000256" key="3">
    <source>
        <dbReference type="ARBA" id="ARBA00023157"/>
    </source>
</evidence>
<dbReference type="PROSITE" id="PS51352">
    <property type="entry name" value="THIOREDOXIN_2"/>
    <property type="match status" value="1"/>
</dbReference>
<keyword evidence="2" id="KW-0201">Cytochrome c-type biogenesis</keyword>
<dbReference type="InterPro" id="IPR025380">
    <property type="entry name" value="DUF4369"/>
</dbReference>
<accession>A0ABW5L983</accession>
<keyword evidence="8" id="KW-1185">Reference proteome</keyword>
<evidence type="ECO:0000256" key="4">
    <source>
        <dbReference type="ARBA" id="ARBA00023284"/>
    </source>
</evidence>
<dbReference type="Pfam" id="PF00578">
    <property type="entry name" value="AhpC-TSA"/>
    <property type="match status" value="1"/>
</dbReference>
<feature type="signal peptide" evidence="5">
    <location>
        <begin position="1"/>
        <end position="19"/>
    </location>
</feature>
<dbReference type="Gene3D" id="3.40.30.10">
    <property type="entry name" value="Glutaredoxin"/>
    <property type="match status" value="1"/>
</dbReference>
<dbReference type="SUPFAM" id="SSF52833">
    <property type="entry name" value="Thioredoxin-like"/>
    <property type="match status" value="1"/>
</dbReference>
<comment type="subcellular location">
    <subcellularLocation>
        <location evidence="1">Cell envelope</location>
    </subcellularLocation>
</comment>
<evidence type="ECO:0000256" key="1">
    <source>
        <dbReference type="ARBA" id="ARBA00004196"/>
    </source>
</evidence>
<name>A0ABW5L983_9SPHI</name>
<dbReference type="InterPro" id="IPR013766">
    <property type="entry name" value="Thioredoxin_domain"/>
</dbReference>
<dbReference type="Pfam" id="PF14289">
    <property type="entry name" value="DUF4369"/>
    <property type="match status" value="1"/>
</dbReference>
<evidence type="ECO:0000256" key="5">
    <source>
        <dbReference type="SAM" id="SignalP"/>
    </source>
</evidence>
<evidence type="ECO:0000313" key="8">
    <source>
        <dbReference type="Proteomes" id="UP001597440"/>
    </source>
</evidence>
<feature type="chain" id="PRO_5046833903" evidence="5">
    <location>
        <begin position="20"/>
        <end position="379"/>
    </location>
</feature>
<proteinExistence type="predicted"/>
<dbReference type="InterPro" id="IPR017937">
    <property type="entry name" value="Thioredoxin_CS"/>
</dbReference>
<keyword evidence="4" id="KW-0676">Redox-active center</keyword>
<dbReference type="PANTHER" id="PTHR42852:SF6">
    <property type="entry name" value="THIOL:DISULFIDE INTERCHANGE PROTEIN DSBE"/>
    <property type="match status" value="1"/>
</dbReference>